<organism evidence="1 2">
    <name type="scientific">Pseudoramibacter alactolyticus ATCC 23263</name>
    <dbReference type="NCBI Taxonomy" id="887929"/>
    <lineage>
        <taxon>Bacteria</taxon>
        <taxon>Bacillati</taxon>
        <taxon>Bacillota</taxon>
        <taxon>Clostridia</taxon>
        <taxon>Eubacteriales</taxon>
        <taxon>Eubacteriaceae</taxon>
        <taxon>Pseudoramibacter</taxon>
    </lineage>
</organism>
<gene>
    <name evidence="1" type="primary">mshA</name>
    <name evidence="1" type="ORF">HMP0721_2505</name>
</gene>
<protein>
    <submittedName>
        <fullName evidence="1">UDP-N-acetylglucosamine: 1L-myo-inositol-1-phosphate 1-alpha-D-N-acetylglucosaminyltransferase</fullName>
        <ecNumber evidence="1">2.4.1.-</ecNumber>
    </submittedName>
</protein>
<dbReference type="Proteomes" id="UP000004754">
    <property type="component" value="Unassembled WGS sequence"/>
</dbReference>
<dbReference type="EMBL" id="AEQN01000062">
    <property type="protein sequence ID" value="EFV00417.1"/>
    <property type="molecule type" value="Genomic_DNA"/>
</dbReference>
<proteinExistence type="predicted"/>
<keyword evidence="1" id="KW-0328">Glycosyltransferase</keyword>
<evidence type="ECO:0000313" key="2">
    <source>
        <dbReference type="Proteomes" id="UP000004754"/>
    </source>
</evidence>
<dbReference type="eggNOG" id="COG0438">
    <property type="taxonomic scope" value="Bacteria"/>
</dbReference>
<accession>E6MKG9</accession>
<keyword evidence="2" id="KW-1185">Reference proteome</keyword>
<dbReference type="Gene3D" id="3.40.50.2000">
    <property type="entry name" value="Glycogen Phosphorylase B"/>
    <property type="match status" value="1"/>
</dbReference>
<comment type="caution">
    <text evidence="1">The sequence shown here is derived from an EMBL/GenBank/DDBJ whole genome shotgun (WGS) entry which is preliminary data.</text>
</comment>
<dbReference type="AlphaFoldDB" id="E6MKG9"/>
<sequence length="128" mass="14090">MVKIPESSQSRLPQPVVHVYSLHTDPFAQPGRGDAGGMNVYIARSIAAMLAADDTLRVEVFTLLTDPDCEHAKPGVQIPTLLNSYRDRVRVHQVLIPQALGARKNQLAEFTTEFAAQCVSLACWHPQV</sequence>
<name>E6MKG9_9FIRM</name>
<keyword evidence="1" id="KW-0808">Transferase</keyword>
<dbReference type="EC" id="2.4.1.-" evidence="1"/>
<dbReference type="STRING" id="887929.HMP0721_2505"/>
<dbReference type="HOGENOM" id="CLU_1964243_0_0_9"/>
<reference evidence="1 2" key="1">
    <citation type="submission" date="2010-12" db="EMBL/GenBank/DDBJ databases">
        <authorList>
            <person name="Muzny D."/>
            <person name="Qin X."/>
            <person name="Deng J."/>
            <person name="Jiang H."/>
            <person name="Liu Y."/>
            <person name="Qu J."/>
            <person name="Song X.-Z."/>
            <person name="Zhang L."/>
            <person name="Thornton R."/>
            <person name="Coyle M."/>
            <person name="Francisco L."/>
            <person name="Jackson L."/>
            <person name="Javaid M."/>
            <person name="Korchina V."/>
            <person name="Kovar C."/>
            <person name="Mata R."/>
            <person name="Mathew T."/>
            <person name="Ngo R."/>
            <person name="Nguyen L."/>
            <person name="Nguyen N."/>
            <person name="Okwuonu G."/>
            <person name="Ongeri F."/>
            <person name="Pham C."/>
            <person name="Simmons D."/>
            <person name="Wilczek-Boney K."/>
            <person name="Hale W."/>
            <person name="Jakkamsetti A."/>
            <person name="Pham P."/>
            <person name="Ruth R."/>
            <person name="San Lucas F."/>
            <person name="Warren J."/>
            <person name="Zhang J."/>
            <person name="Zhao Z."/>
            <person name="Zhou C."/>
            <person name="Zhu D."/>
            <person name="Lee S."/>
            <person name="Bess C."/>
            <person name="Blankenburg K."/>
            <person name="Forbes L."/>
            <person name="Fu Q."/>
            <person name="Gubbala S."/>
            <person name="Hirani K."/>
            <person name="Jayaseelan J.C."/>
            <person name="Lara F."/>
            <person name="Munidasa M."/>
            <person name="Palculict T."/>
            <person name="Patil S."/>
            <person name="Pu L.-L."/>
            <person name="Saada N."/>
            <person name="Tang L."/>
            <person name="Weissenberger G."/>
            <person name="Zhu Y."/>
            <person name="Hemphill L."/>
            <person name="Shang Y."/>
            <person name="Youmans B."/>
            <person name="Ayvaz T."/>
            <person name="Ross M."/>
            <person name="Santibanez J."/>
            <person name="Aqrawi P."/>
            <person name="Gross S."/>
            <person name="Joshi V."/>
            <person name="Fowler G."/>
            <person name="Nazareth L."/>
            <person name="Reid J."/>
            <person name="Worley K."/>
            <person name="Petrosino J."/>
            <person name="Highlander S."/>
            <person name="Gibbs R."/>
        </authorList>
    </citation>
    <scope>NUCLEOTIDE SEQUENCE [LARGE SCALE GENOMIC DNA]</scope>
    <source>
        <strain evidence="1 2">ATCC 23263</strain>
    </source>
</reference>
<feature type="non-terminal residue" evidence="1">
    <location>
        <position position="128"/>
    </location>
</feature>
<dbReference type="GO" id="GO:0016757">
    <property type="term" value="F:glycosyltransferase activity"/>
    <property type="evidence" value="ECO:0007669"/>
    <property type="project" value="UniProtKB-KW"/>
</dbReference>
<evidence type="ECO:0000313" key="1">
    <source>
        <dbReference type="EMBL" id="EFV00417.1"/>
    </source>
</evidence>